<dbReference type="Gene3D" id="3.30.2010.10">
    <property type="entry name" value="Metalloproteases ('zincins'), catalytic domain"/>
    <property type="match status" value="1"/>
</dbReference>
<dbReference type="AlphaFoldDB" id="A0A9D7DVK8"/>
<dbReference type="Pfam" id="PF01863">
    <property type="entry name" value="YgjP-like"/>
    <property type="match status" value="1"/>
</dbReference>
<evidence type="ECO:0000259" key="1">
    <source>
        <dbReference type="Pfam" id="PF01863"/>
    </source>
</evidence>
<reference evidence="2" key="1">
    <citation type="submission" date="2020-10" db="EMBL/GenBank/DDBJ databases">
        <title>Connecting structure to function with the recovery of over 1000 high-quality activated sludge metagenome-assembled genomes encoding full-length rRNA genes using long-read sequencing.</title>
        <authorList>
            <person name="Singleton C.M."/>
            <person name="Petriglieri F."/>
            <person name="Kristensen J.M."/>
            <person name="Kirkegaard R.H."/>
            <person name="Michaelsen T.Y."/>
            <person name="Andersen M.H."/>
            <person name="Karst S.M."/>
            <person name="Dueholm M.S."/>
            <person name="Nielsen P.H."/>
            <person name="Albertsen M."/>
        </authorList>
    </citation>
    <scope>NUCLEOTIDE SEQUENCE</scope>
    <source>
        <strain evidence="2">Bjer_18-Q3-R1-45_BAT3C.347</strain>
    </source>
</reference>
<dbReference type="PANTHER" id="PTHR30399:SF1">
    <property type="entry name" value="UTP PYROPHOSPHATASE"/>
    <property type="match status" value="1"/>
</dbReference>
<dbReference type="InterPro" id="IPR053136">
    <property type="entry name" value="UTP_pyrophosphatase-like"/>
</dbReference>
<sequence length="243" mass="27678">MIAKVLDLTCARHHEEGAGAGIVAYKLTRSRRRTIGITIDQRGLRIGAPRHTGLQEIESFMRLHTDWICRKLDEWRASATIGPYVVHDGATLPVIGETWAVRLARGRQRVRWEDAARELWLEVRGGADPRQLLRRSLQEKALKHFCDRAQSYALRLGRPLPPLALSSAHSRWGSCSHRSGIRLNWRLIHLPPAQIDYVVAHELAHLIEMNHGARFWSQVERLLPDYQSARDVLKALAATVPRI</sequence>
<feature type="domain" description="YgjP-like metallopeptidase" evidence="1">
    <location>
        <begin position="33"/>
        <end position="235"/>
    </location>
</feature>
<comment type="caution">
    <text evidence="2">The sequence shown here is derived from an EMBL/GenBank/DDBJ whole genome shotgun (WGS) entry which is preliminary data.</text>
</comment>
<gene>
    <name evidence="2" type="ORF">IPH26_01190</name>
</gene>
<dbReference type="PANTHER" id="PTHR30399">
    <property type="entry name" value="UNCHARACTERIZED PROTEIN YGJP"/>
    <property type="match status" value="1"/>
</dbReference>
<dbReference type="InterPro" id="IPR002725">
    <property type="entry name" value="YgjP-like_metallopeptidase"/>
</dbReference>
<dbReference type="EMBL" id="JADJEV010000001">
    <property type="protein sequence ID" value="MBK6971625.1"/>
    <property type="molecule type" value="Genomic_DNA"/>
</dbReference>
<protein>
    <submittedName>
        <fullName evidence="2">M48 family metallopeptidase</fullName>
    </submittedName>
</protein>
<evidence type="ECO:0000313" key="3">
    <source>
        <dbReference type="Proteomes" id="UP000807785"/>
    </source>
</evidence>
<dbReference type="CDD" id="cd07344">
    <property type="entry name" value="M48_yhfN_like"/>
    <property type="match status" value="1"/>
</dbReference>
<accession>A0A9D7DVK8</accession>
<evidence type="ECO:0000313" key="2">
    <source>
        <dbReference type="EMBL" id="MBK6971625.1"/>
    </source>
</evidence>
<proteinExistence type="predicted"/>
<name>A0A9D7DVK8_9PROT</name>
<organism evidence="2 3">
    <name type="scientific">Candidatus Methylophosphatis roskildensis</name>
    <dbReference type="NCBI Taxonomy" id="2899263"/>
    <lineage>
        <taxon>Bacteria</taxon>
        <taxon>Pseudomonadati</taxon>
        <taxon>Pseudomonadota</taxon>
        <taxon>Betaproteobacteria</taxon>
        <taxon>Nitrosomonadales</taxon>
        <taxon>Sterolibacteriaceae</taxon>
        <taxon>Candidatus Methylophosphatis</taxon>
    </lineage>
</organism>
<dbReference type="Proteomes" id="UP000807785">
    <property type="component" value="Unassembled WGS sequence"/>
</dbReference>